<dbReference type="Pfam" id="PF13414">
    <property type="entry name" value="TPR_11"/>
    <property type="match status" value="1"/>
</dbReference>
<organism evidence="1">
    <name type="scientific">marine sediment metagenome</name>
    <dbReference type="NCBI Taxonomy" id="412755"/>
    <lineage>
        <taxon>unclassified sequences</taxon>
        <taxon>metagenomes</taxon>
        <taxon>ecological metagenomes</taxon>
    </lineage>
</organism>
<protein>
    <submittedName>
        <fullName evidence="1">Uncharacterized protein</fullName>
    </submittedName>
</protein>
<dbReference type="EMBL" id="BARU01041571">
    <property type="protein sequence ID" value="GAH76728.1"/>
    <property type="molecule type" value="Genomic_DNA"/>
</dbReference>
<dbReference type="Gene3D" id="1.25.40.10">
    <property type="entry name" value="Tetratricopeptide repeat domain"/>
    <property type="match status" value="1"/>
</dbReference>
<dbReference type="AlphaFoldDB" id="X1K3U4"/>
<dbReference type="PROSITE" id="PS50005">
    <property type="entry name" value="TPR"/>
    <property type="match status" value="1"/>
</dbReference>
<proteinExistence type="predicted"/>
<accession>X1K3U4</accession>
<name>X1K3U4_9ZZZZ</name>
<gene>
    <name evidence="1" type="ORF">S03H2_64065</name>
</gene>
<dbReference type="SMART" id="SM00028">
    <property type="entry name" value="TPR"/>
    <property type="match status" value="2"/>
</dbReference>
<comment type="caution">
    <text evidence="1">The sequence shown here is derived from an EMBL/GenBank/DDBJ whole genome shotgun (WGS) entry which is preliminary data.</text>
</comment>
<dbReference type="InterPro" id="IPR011990">
    <property type="entry name" value="TPR-like_helical_dom_sf"/>
</dbReference>
<dbReference type="SUPFAM" id="SSF48452">
    <property type="entry name" value="TPR-like"/>
    <property type="match status" value="1"/>
</dbReference>
<reference evidence="1" key="1">
    <citation type="journal article" date="2014" name="Front. Microbiol.">
        <title>High frequency of phylogenetically diverse reductive dehalogenase-homologous genes in deep subseafloor sedimentary metagenomes.</title>
        <authorList>
            <person name="Kawai M."/>
            <person name="Futagami T."/>
            <person name="Toyoda A."/>
            <person name="Takaki Y."/>
            <person name="Nishi S."/>
            <person name="Hori S."/>
            <person name="Arai W."/>
            <person name="Tsubouchi T."/>
            <person name="Morono Y."/>
            <person name="Uchiyama I."/>
            <person name="Ito T."/>
            <person name="Fujiyama A."/>
            <person name="Inagaki F."/>
            <person name="Takami H."/>
        </authorList>
    </citation>
    <scope>NUCLEOTIDE SEQUENCE</scope>
    <source>
        <strain evidence="1">Expedition CK06-06</strain>
    </source>
</reference>
<sequence>MVNSGKNCAIKAKNKEKDKFTVQVQPQSQAPFMVGMSYFSRGEYDKAIIEFEKSIELDASDTESYYYLGQCYLQKGIIEYNNKNILKAYSLYRQANKLAEQVIPQYEQIIEDKSRR</sequence>
<evidence type="ECO:0000313" key="1">
    <source>
        <dbReference type="EMBL" id="GAH76728.1"/>
    </source>
</evidence>
<feature type="non-terminal residue" evidence="1">
    <location>
        <position position="116"/>
    </location>
</feature>
<dbReference type="InterPro" id="IPR019734">
    <property type="entry name" value="TPR_rpt"/>
</dbReference>